<keyword evidence="4" id="KW-0233">DNA recombination</keyword>
<keyword evidence="3" id="KW-0815">Transposition</keyword>
<evidence type="ECO:0000313" key="7">
    <source>
        <dbReference type="Proteomes" id="UP000321523"/>
    </source>
</evidence>
<comment type="function">
    <text evidence="1">Absolutely required for transposition of IS1.</text>
</comment>
<comment type="similarity">
    <text evidence="2">Belongs to the transposase 27 family.</text>
</comment>
<dbReference type="GO" id="GO:0003677">
    <property type="term" value="F:DNA binding"/>
    <property type="evidence" value="ECO:0007669"/>
    <property type="project" value="InterPro"/>
</dbReference>
<dbReference type="GO" id="GO:0006313">
    <property type="term" value="P:DNA transposition"/>
    <property type="evidence" value="ECO:0007669"/>
    <property type="project" value="InterPro"/>
</dbReference>
<reference evidence="6 7" key="1">
    <citation type="submission" date="2019-07" db="EMBL/GenBank/DDBJ databases">
        <title>Whole genome shotgun sequence of Skermanella aerolata NBRC 106429.</title>
        <authorList>
            <person name="Hosoyama A."/>
            <person name="Uohara A."/>
            <person name="Ohji S."/>
            <person name="Ichikawa N."/>
        </authorList>
    </citation>
    <scope>NUCLEOTIDE SEQUENCE [LARGE SCALE GENOMIC DNA]</scope>
    <source>
        <strain evidence="6 7">NBRC 106429</strain>
    </source>
</reference>
<sequence length="141" mass="16820">MADLLGTTAQSVLRWVCRYVDRFCTKPLPGEAVVIELDEMWHFLQRRDNKVWIWKAYDRMTGRLVDWECGARDERTFRRLFERLGRWKVCLFCSDNYVFYPLVLTVGGHYQGKGETVSLERNNGQQRHSKPLQNNKRRTSF</sequence>
<accession>A0A512E1E5</accession>
<evidence type="ECO:0000256" key="1">
    <source>
        <dbReference type="ARBA" id="ARBA00004091"/>
    </source>
</evidence>
<evidence type="ECO:0000313" key="6">
    <source>
        <dbReference type="EMBL" id="GEO42541.1"/>
    </source>
</evidence>
<proteinExistence type="inferred from homology"/>
<dbReference type="Pfam" id="PF03400">
    <property type="entry name" value="DDE_Tnp_IS1"/>
    <property type="match status" value="1"/>
</dbReference>
<dbReference type="AlphaFoldDB" id="A0A512E1E5"/>
<dbReference type="OrthoDB" id="7165578at2"/>
<evidence type="ECO:0000256" key="3">
    <source>
        <dbReference type="ARBA" id="ARBA00022578"/>
    </source>
</evidence>
<comment type="caution">
    <text evidence="6">The sequence shown here is derived from an EMBL/GenBank/DDBJ whole genome shotgun (WGS) entry which is preliminary data.</text>
</comment>
<dbReference type="NCBIfam" id="NF033558">
    <property type="entry name" value="transpos_IS1"/>
    <property type="match status" value="1"/>
</dbReference>
<feature type="compositionally biased region" description="Basic residues" evidence="5">
    <location>
        <begin position="127"/>
        <end position="141"/>
    </location>
</feature>
<evidence type="ECO:0000256" key="2">
    <source>
        <dbReference type="ARBA" id="ARBA00008841"/>
    </source>
</evidence>
<dbReference type="PANTHER" id="PTHR33293">
    <property type="entry name" value="INSERTION ELEMENT IS1 1 PROTEIN INSB-RELATED"/>
    <property type="match status" value="1"/>
</dbReference>
<protein>
    <recommendedName>
        <fullName evidence="8">DDE domain-containing protein</fullName>
    </recommendedName>
</protein>
<organism evidence="6 7">
    <name type="scientific">Skermanella aerolata</name>
    <dbReference type="NCBI Taxonomy" id="393310"/>
    <lineage>
        <taxon>Bacteria</taxon>
        <taxon>Pseudomonadati</taxon>
        <taxon>Pseudomonadota</taxon>
        <taxon>Alphaproteobacteria</taxon>
        <taxon>Rhodospirillales</taxon>
        <taxon>Azospirillaceae</taxon>
        <taxon>Skermanella</taxon>
    </lineage>
</organism>
<dbReference type="PANTHER" id="PTHR33293:SF1">
    <property type="entry name" value="INSERTION ELEMENT IS1 1 PROTEIN INSB-RELATED"/>
    <property type="match status" value="1"/>
</dbReference>
<dbReference type="GO" id="GO:0004803">
    <property type="term" value="F:transposase activity"/>
    <property type="evidence" value="ECO:0007669"/>
    <property type="project" value="InterPro"/>
</dbReference>
<evidence type="ECO:0000256" key="4">
    <source>
        <dbReference type="ARBA" id="ARBA00023172"/>
    </source>
</evidence>
<feature type="region of interest" description="Disordered" evidence="5">
    <location>
        <begin position="120"/>
        <end position="141"/>
    </location>
</feature>
<name>A0A512E1E5_9PROT</name>
<dbReference type="Proteomes" id="UP000321523">
    <property type="component" value="Unassembled WGS sequence"/>
</dbReference>
<dbReference type="InterPro" id="IPR051354">
    <property type="entry name" value="Transposase_27_IS1"/>
</dbReference>
<evidence type="ECO:0000256" key="5">
    <source>
        <dbReference type="SAM" id="MobiDB-lite"/>
    </source>
</evidence>
<gene>
    <name evidence="6" type="ORF">SAE02_66890</name>
</gene>
<evidence type="ECO:0008006" key="8">
    <source>
        <dbReference type="Google" id="ProtNLM"/>
    </source>
</evidence>
<dbReference type="EMBL" id="BJYZ01000043">
    <property type="protein sequence ID" value="GEO42541.1"/>
    <property type="molecule type" value="Genomic_DNA"/>
</dbReference>
<dbReference type="InterPro" id="IPR005063">
    <property type="entry name" value="Transposase_27"/>
</dbReference>
<keyword evidence="7" id="KW-1185">Reference proteome</keyword>